<name>A0ACC2RPS2_9FUNG</name>
<gene>
    <name evidence="1" type="ORF">DSO57_1038204</name>
</gene>
<protein>
    <submittedName>
        <fullName evidence="1">Uncharacterized protein</fullName>
    </submittedName>
</protein>
<keyword evidence="2" id="KW-1185">Reference proteome</keyword>
<accession>A0ACC2RPS2</accession>
<sequence length="58" mass="6225">MVSVVWGLPWSTLPNAFMARWSLGPTCHNGQQDSSLVGASGDPEVSKDAHNYQGPRAL</sequence>
<evidence type="ECO:0000313" key="1">
    <source>
        <dbReference type="EMBL" id="KAJ9052038.1"/>
    </source>
</evidence>
<comment type="caution">
    <text evidence="1">The sequence shown here is derived from an EMBL/GenBank/DDBJ whole genome shotgun (WGS) entry which is preliminary data.</text>
</comment>
<dbReference type="Proteomes" id="UP001165960">
    <property type="component" value="Unassembled WGS sequence"/>
</dbReference>
<proteinExistence type="predicted"/>
<reference evidence="1" key="1">
    <citation type="submission" date="2022-04" db="EMBL/GenBank/DDBJ databases">
        <title>Genome of the entomopathogenic fungus Entomophthora muscae.</title>
        <authorList>
            <person name="Elya C."/>
            <person name="Lovett B.R."/>
            <person name="Lee E."/>
            <person name="Macias A.M."/>
            <person name="Hajek A.E."/>
            <person name="De Bivort B.L."/>
            <person name="Kasson M.T."/>
            <person name="De Fine Licht H.H."/>
            <person name="Stajich J.E."/>
        </authorList>
    </citation>
    <scope>NUCLEOTIDE SEQUENCE</scope>
    <source>
        <strain evidence="1">Berkeley</strain>
    </source>
</reference>
<evidence type="ECO:0000313" key="2">
    <source>
        <dbReference type="Proteomes" id="UP001165960"/>
    </source>
</evidence>
<organism evidence="1 2">
    <name type="scientific">Entomophthora muscae</name>
    <dbReference type="NCBI Taxonomy" id="34485"/>
    <lineage>
        <taxon>Eukaryota</taxon>
        <taxon>Fungi</taxon>
        <taxon>Fungi incertae sedis</taxon>
        <taxon>Zoopagomycota</taxon>
        <taxon>Entomophthoromycotina</taxon>
        <taxon>Entomophthoromycetes</taxon>
        <taxon>Entomophthorales</taxon>
        <taxon>Entomophthoraceae</taxon>
        <taxon>Entomophthora</taxon>
    </lineage>
</organism>
<dbReference type="EMBL" id="QTSX02006852">
    <property type="protein sequence ID" value="KAJ9052038.1"/>
    <property type="molecule type" value="Genomic_DNA"/>
</dbReference>